<gene>
    <name evidence="1" type="ORF">COCVIDRAFT_14800</name>
</gene>
<name>W7ENK5_BIPV3</name>
<proteinExistence type="predicted"/>
<dbReference type="RefSeq" id="XP_014558042.1">
    <property type="nucleotide sequence ID" value="XM_014702556.1"/>
</dbReference>
<evidence type="ECO:0000313" key="1">
    <source>
        <dbReference type="EMBL" id="EUN28564.1"/>
    </source>
</evidence>
<dbReference type="AlphaFoldDB" id="W7ENK5"/>
<evidence type="ECO:0000313" key="2">
    <source>
        <dbReference type="Proteomes" id="UP000054337"/>
    </source>
</evidence>
<dbReference type="Proteomes" id="UP000054337">
    <property type="component" value="Unassembled WGS sequence"/>
</dbReference>
<reference evidence="1 2" key="1">
    <citation type="journal article" date="2013" name="PLoS Genet.">
        <title>Comparative genome structure, secondary metabolite, and effector coding capacity across Cochliobolus pathogens.</title>
        <authorList>
            <person name="Condon B.J."/>
            <person name="Leng Y."/>
            <person name="Wu D."/>
            <person name="Bushley K.E."/>
            <person name="Ohm R.A."/>
            <person name="Otillar R."/>
            <person name="Martin J."/>
            <person name="Schackwitz W."/>
            <person name="Grimwood J."/>
            <person name="MohdZainudin N."/>
            <person name="Xue C."/>
            <person name="Wang R."/>
            <person name="Manning V.A."/>
            <person name="Dhillon B."/>
            <person name="Tu Z.J."/>
            <person name="Steffenson B.J."/>
            <person name="Salamov A."/>
            <person name="Sun H."/>
            <person name="Lowry S."/>
            <person name="LaButti K."/>
            <person name="Han J."/>
            <person name="Copeland A."/>
            <person name="Lindquist E."/>
            <person name="Barry K."/>
            <person name="Schmutz J."/>
            <person name="Baker S.E."/>
            <person name="Ciuffetti L.M."/>
            <person name="Grigoriev I.V."/>
            <person name="Zhong S."/>
            <person name="Turgeon B.G."/>
        </authorList>
    </citation>
    <scope>NUCLEOTIDE SEQUENCE [LARGE SCALE GENOMIC DNA]</scope>
    <source>
        <strain evidence="1 2">FI3</strain>
    </source>
</reference>
<dbReference type="GeneID" id="26251565"/>
<dbReference type="EMBL" id="KI968720">
    <property type="protein sequence ID" value="EUN28564.1"/>
    <property type="molecule type" value="Genomic_DNA"/>
</dbReference>
<keyword evidence="2" id="KW-1185">Reference proteome</keyword>
<dbReference type="HOGENOM" id="CLU_1777114_0_0_1"/>
<dbReference type="OrthoDB" id="4524197at2759"/>
<accession>W7ENK5</accession>
<organism evidence="1 2">
    <name type="scientific">Bipolaris victoriae (strain FI3)</name>
    <name type="common">Victoria blight of oats agent</name>
    <name type="synonym">Cochliobolus victoriae</name>
    <dbReference type="NCBI Taxonomy" id="930091"/>
    <lineage>
        <taxon>Eukaryota</taxon>
        <taxon>Fungi</taxon>
        <taxon>Dikarya</taxon>
        <taxon>Ascomycota</taxon>
        <taxon>Pezizomycotina</taxon>
        <taxon>Dothideomycetes</taxon>
        <taxon>Pleosporomycetidae</taxon>
        <taxon>Pleosporales</taxon>
        <taxon>Pleosporineae</taxon>
        <taxon>Pleosporaceae</taxon>
        <taxon>Bipolaris</taxon>
    </lineage>
</organism>
<protein>
    <submittedName>
        <fullName evidence="1">Uncharacterized protein</fullName>
    </submittedName>
</protein>
<sequence>MATQLADGTEKTCQFFDIALKAYNNTHESYHLHPGMAETVLKSKPIDELLAAKRKELKDYIFRLAADTAAVMFVGAAAALTVGSGSAIAFKNTIRVDGLVLRNTFKTFYSKMDWDKFHDSIVSLSILRDSLTTVVNLFDTILATFSDTLNYGQDLQRHLR</sequence>